<dbReference type="GeneID" id="109546786"/>
<dbReference type="PANTHER" id="PTHR43615">
    <property type="entry name" value="PHOSPHOENOLPYRUVATE SYNTHASE-RELATED"/>
    <property type="match status" value="1"/>
</dbReference>
<accession>A0AAR5QJY7</accession>
<dbReference type="InterPro" id="IPR013815">
    <property type="entry name" value="ATP_grasp_subdomain_1"/>
</dbReference>
<reference evidence="5" key="2">
    <citation type="submission" date="2024-08" db="UniProtKB">
        <authorList>
            <consortium name="EnsemblMetazoa"/>
        </authorList>
    </citation>
    <scope>IDENTIFICATION</scope>
</reference>
<evidence type="ECO:0000256" key="1">
    <source>
        <dbReference type="ARBA" id="ARBA00007837"/>
    </source>
</evidence>
<dbReference type="InterPro" id="IPR036637">
    <property type="entry name" value="Phosphohistidine_dom_sf"/>
</dbReference>
<dbReference type="SUPFAM" id="SSF52009">
    <property type="entry name" value="Phosphohistidine domain"/>
    <property type="match status" value="1"/>
</dbReference>
<keyword evidence="2" id="KW-0812">Transmembrane</keyword>
<dbReference type="EnsemblMetazoa" id="XM_019917898.1">
    <property type="protein sequence ID" value="XP_019773457.1"/>
    <property type="gene ID" value="LOC109546786"/>
</dbReference>
<feature type="transmembrane region" description="Helical" evidence="2">
    <location>
        <begin position="6"/>
        <end position="24"/>
    </location>
</feature>
<dbReference type="GO" id="GO:0005524">
    <property type="term" value="F:ATP binding"/>
    <property type="evidence" value="ECO:0007669"/>
    <property type="project" value="InterPro"/>
</dbReference>
<keyword evidence="2" id="KW-0472">Membrane</keyword>
<evidence type="ECO:0000259" key="4">
    <source>
        <dbReference type="Pfam" id="PF01326"/>
    </source>
</evidence>
<dbReference type="Pfam" id="PF01326">
    <property type="entry name" value="PPDK_N"/>
    <property type="match status" value="1"/>
</dbReference>
<evidence type="ECO:0000259" key="3">
    <source>
        <dbReference type="Pfam" id="PF00391"/>
    </source>
</evidence>
<dbReference type="Gene3D" id="3.30.470.20">
    <property type="entry name" value="ATP-grasp fold, B domain"/>
    <property type="match status" value="1"/>
</dbReference>
<dbReference type="SUPFAM" id="SSF56059">
    <property type="entry name" value="Glutathione synthetase ATP-binding domain-like"/>
    <property type="match status" value="1"/>
</dbReference>
<dbReference type="PANTHER" id="PTHR43615:SF1">
    <property type="entry name" value="PPDK_N DOMAIN-CONTAINING PROTEIN"/>
    <property type="match status" value="1"/>
</dbReference>
<dbReference type="InterPro" id="IPR002192">
    <property type="entry name" value="PPDK_AMP/ATP-bd"/>
</dbReference>
<comment type="similarity">
    <text evidence="1">Belongs to the PEP-utilizing enzyme family.</text>
</comment>
<sequence length="1315" mass="147653">MDLYEIINFLVFLLLPLVCYFLFFKKNGGRSIYSGRDIFYPLKYYLAKKVVQAAQEKSRISRANFVKNDIEPEIVFTSQQSSHFQSFSGCDQKGNSLKLNFTLRPSKIADVILILKLASGSIFTFPDSQKVHQVSVKEQIWKINGLSIETLEPYRRLRIVFNGLLQNIACKTPKKIEHIQFNFIFNCCSAPKFYPEDCDTNLITETLATRPWKDASWKKFLNGHPDGYEQFGALYGFVKGGPYAEEQVLNLPACRTRYGGADDTFQLDREINIFLAEANGALIHLTLQSFKEEESQLNYGYICHKKFMTVPITGQDIKIQQLASNKTVPELFVARITSGSHEYTCVFNVNQATTLRQKSYSCYEIFNTHAECGVNNSQGKALLEFQYYEDKSNLKPRQLPAILSEKKVETLPQHLVVSIKSESAKVLEITGGKGNSLALLKSLASSEFYVPDGFIVTINAFKKQLNDCSLLREAVERIDEAFCGRSDAKREETCDLAVRLFLNEPVHPDIASDIFRHLNDVKMDTAEDAIDVFSWAVRSSAIGEDSEELSAAGQNETILGCVTENEVLKAVSKCWASLFTYQSVKYRWQHGLPVKSQMAVVVQKMVPAETAGVLFTWHPTTSNPSQMVVTSNFGLGESVVSGNSEPDTFILNRTHDGEVSLLDQVIGAKDKVLTLTENGVKEVSSPELLDGSFVFVNGKDVSENWSLGKEQVLKLGRVGVMLERTFGGPRDIEFAFFKGALYLLQSRPITTLSTWTDFELAHEQDSAVVTENSLYTRANCGEVYPLALSSGGRSILNYIDAGLQSYIYNELDPYLMKTLNVFQHRVFIDCIVSLYFIEGRDEITMTAKVLDLAIFGHPVINEKINATVRDRLGTVPQFENFCSVFRRWKDSLNVKQIVDKSREIVKNTDYRIKSDDKAQDIYTQIATNNSCFMPAYYHSCVTSASVLWQMLCMTILVGKEKELTTKHYADFANVLSSCEDVESAEVPAYLEKIAGIIKDEGYSEEFCMIDTRLGQTWLKSKCPTAHKIFEEFLDKHGHRCLGEFDLIQKTWGMDPSQVIPMIQANSRHSQKTAKVAKTIDQVISELGSPVNFLSRPILKYAISKLRVTVGKREQSKSALIMVIHKTRLAYLQLASAMVREGLMPSESLIFHLTKYEISQVIARRNPTLISKAIRRQKLYQTWNNLKFPELNYSYPQPEMEFQVPIELLPGSKCTGTPVCVGSVQARACVITQLSEIGSLQKGDILITYSTDIGWSPYFPMLSGVVTELGGLVSHGAVVAREYGLPCIVGVKNVTKIFKTGDVVYLSGKTGELGKV</sequence>
<feature type="domain" description="PEP-utilising enzyme mobile" evidence="3">
    <location>
        <begin position="1240"/>
        <end position="1310"/>
    </location>
</feature>
<dbReference type="Pfam" id="PF00391">
    <property type="entry name" value="PEP-utilizers"/>
    <property type="match status" value="1"/>
</dbReference>
<evidence type="ECO:0008006" key="7">
    <source>
        <dbReference type="Google" id="ProtNLM"/>
    </source>
</evidence>
<evidence type="ECO:0000313" key="5">
    <source>
        <dbReference type="EnsemblMetazoa" id="XP_019773457.1"/>
    </source>
</evidence>
<dbReference type="RefSeq" id="XP_019773457.1">
    <property type="nucleotide sequence ID" value="XM_019917898.2"/>
</dbReference>
<dbReference type="KEGG" id="dpa:109546786"/>
<keyword evidence="6" id="KW-1185">Reference proteome</keyword>
<dbReference type="Gene3D" id="3.30.1490.20">
    <property type="entry name" value="ATP-grasp fold, A domain"/>
    <property type="match status" value="1"/>
</dbReference>
<proteinExistence type="inferred from homology"/>
<keyword evidence="2" id="KW-1133">Transmembrane helix</keyword>
<dbReference type="InterPro" id="IPR008279">
    <property type="entry name" value="PEP-util_enz_mobile_dom"/>
</dbReference>
<dbReference type="Proteomes" id="UP000019118">
    <property type="component" value="Unassembled WGS sequence"/>
</dbReference>
<protein>
    <recommendedName>
        <fullName evidence="7">Phosphoenolpyruvate synthase</fullName>
    </recommendedName>
</protein>
<organism evidence="5 6">
    <name type="scientific">Dendroctonus ponderosae</name>
    <name type="common">Mountain pine beetle</name>
    <dbReference type="NCBI Taxonomy" id="77166"/>
    <lineage>
        <taxon>Eukaryota</taxon>
        <taxon>Metazoa</taxon>
        <taxon>Ecdysozoa</taxon>
        <taxon>Arthropoda</taxon>
        <taxon>Hexapoda</taxon>
        <taxon>Insecta</taxon>
        <taxon>Pterygota</taxon>
        <taxon>Neoptera</taxon>
        <taxon>Endopterygota</taxon>
        <taxon>Coleoptera</taxon>
        <taxon>Polyphaga</taxon>
        <taxon>Cucujiformia</taxon>
        <taxon>Curculionidae</taxon>
        <taxon>Scolytinae</taxon>
        <taxon>Dendroctonus</taxon>
    </lineage>
</organism>
<name>A0AAR5QJY7_DENPD</name>
<dbReference type="GO" id="GO:0016301">
    <property type="term" value="F:kinase activity"/>
    <property type="evidence" value="ECO:0007669"/>
    <property type="project" value="InterPro"/>
</dbReference>
<reference evidence="6" key="1">
    <citation type="journal article" date="2013" name="Genome Biol.">
        <title>Draft genome of the mountain pine beetle, Dendroctonus ponderosae Hopkins, a major forest pest.</title>
        <authorList>
            <person name="Keeling C.I."/>
            <person name="Yuen M.M."/>
            <person name="Liao N.Y."/>
            <person name="Docking T.R."/>
            <person name="Chan S.K."/>
            <person name="Taylor G.A."/>
            <person name="Palmquist D.L."/>
            <person name="Jackman S.D."/>
            <person name="Nguyen A."/>
            <person name="Li M."/>
            <person name="Henderson H."/>
            <person name="Janes J.K."/>
            <person name="Zhao Y."/>
            <person name="Pandoh P."/>
            <person name="Moore R."/>
            <person name="Sperling F.A."/>
            <person name="Huber D.P."/>
            <person name="Birol I."/>
            <person name="Jones S.J."/>
            <person name="Bohlmann J."/>
        </authorList>
    </citation>
    <scope>NUCLEOTIDE SEQUENCE</scope>
</reference>
<dbReference type="Gene3D" id="3.50.30.10">
    <property type="entry name" value="Phosphohistidine domain"/>
    <property type="match status" value="1"/>
</dbReference>
<dbReference type="InterPro" id="IPR051549">
    <property type="entry name" value="PEP_Utilizing_Enz"/>
</dbReference>
<evidence type="ECO:0000256" key="2">
    <source>
        <dbReference type="SAM" id="Phobius"/>
    </source>
</evidence>
<feature type="domain" description="Pyruvate phosphate dikinase AMP/ATP-binding" evidence="4">
    <location>
        <begin position="429"/>
        <end position="754"/>
    </location>
</feature>
<evidence type="ECO:0000313" key="6">
    <source>
        <dbReference type="Proteomes" id="UP000019118"/>
    </source>
</evidence>